<keyword evidence="1" id="KW-0159">Chromosome partition</keyword>
<evidence type="ECO:0000313" key="3">
    <source>
        <dbReference type="EMBL" id="EPD30499.1"/>
    </source>
</evidence>
<dbReference type="Gene3D" id="6.10.250.2410">
    <property type="match status" value="1"/>
</dbReference>
<gene>
    <name evidence="3" type="ORF">HMPREF9238_00243</name>
</gene>
<evidence type="ECO:0000256" key="1">
    <source>
        <dbReference type="ARBA" id="ARBA00022829"/>
    </source>
</evidence>
<name>A0A9W5VW38_9ACTO</name>
<keyword evidence="4" id="KW-1185">Reference proteome</keyword>
<dbReference type="PANTHER" id="PTHR33969:SF2">
    <property type="entry name" value="SEGREGATION AND CONDENSATION PROTEIN A"/>
    <property type="match status" value="1"/>
</dbReference>
<dbReference type="InterPro" id="IPR003768">
    <property type="entry name" value="ScpA"/>
</dbReference>
<dbReference type="AlphaFoldDB" id="A0A9W5VW38"/>
<organism evidence="3 4">
    <name type="scientific">Gleimia europaea ACS-120-V-Col10b</name>
    <dbReference type="NCBI Taxonomy" id="883069"/>
    <lineage>
        <taxon>Bacteria</taxon>
        <taxon>Bacillati</taxon>
        <taxon>Actinomycetota</taxon>
        <taxon>Actinomycetes</taxon>
        <taxon>Actinomycetales</taxon>
        <taxon>Actinomycetaceae</taxon>
        <taxon>Gleimia</taxon>
    </lineage>
</organism>
<evidence type="ECO:0000256" key="2">
    <source>
        <dbReference type="ARBA" id="ARBA00044777"/>
    </source>
</evidence>
<proteinExistence type="predicted"/>
<dbReference type="PANTHER" id="PTHR33969">
    <property type="entry name" value="SEGREGATION AND CONDENSATION PROTEIN A"/>
    <property type="match status" value="1"/>
</dbReference>
<accession>A0A9W5VW38</accession>
<dbReference type="RefSeq" id="WP_016443611.1">
    <property type="nucleotide sequence ID" value="NZ_KE150266.1"/>
</dbReference>
<dbReference type="GO" id="GO:0007059">
    <property type="term" value="P:chromosome segregation"/>
    <property type="evidence" value="ECO:0007669"/>
    <property type="project" value="UniProtKB-KW"/>
</dbReference>
<reference evidence="3 4" key="1">
    <citation type="submission" date="2013-05" db="EMBL/GenBank/DDBJ databases">
        <title>The Genome Sequence of Actinomyces europaeus ACS-120-V-COL10B.</title>
        <authorList>
            <consortium name="The Broad Institute Genomics Platform"/>
            <person name="Earl A."/>
            <person name="Ward D."/>
            <person name="Feldgarden M."/>
            <person name="Gevers D."/>
            <person name="Saerens B."/>
            <person name="Vaneechoutte M."/>
            <person name="Walker B."/>
            <person name="Young S."/>
            <person name="Zeng Q."/>
            <person name="Gargeya S."/>
            <person name="Fitzgerald M."/>
            <person name="Haas B."/>
            <person name="Abouelleil A."/>
            <person name="Allen A.W."/>
            <person name="Alvarado L."/>
            <person name="Arachchi H.M."/>
            <person name="Berlin A.M."/>
            <person name="Chapman S.B."/>
            <person name="Gainer-Dewar J."/>
            <person name="Goldberg J."/>
            <person name="Griggs A."/>
            <person name="Gujja S."/>
            <person name="Hansen M."/>
            <person name="Howarth C."/>
            <person name="Imamovic A."/>
            <person name="Ireland A."/>
            <person name="Larimer J."/>
            <person name="McCowan C."/>
            <person name="Murphy C."/>
            <person name="Pearson M."/>
            <person name="Poon T.W."/>
            <person name="Priest M."/>
            <person name="Roberts A."/>
            <person name="Saif S."/>
            <person name="Shea T."/>
            <person name="Sisk P."/>
            <person name="Sykes S."/>
            <person name="Wortman J."/>
            <person name="Nusbaum C."/>
            <person name="Birren B."/>
        </authorList>
    </citation>
    <scope>NUCLEOTIDE SEQUENCE [LARGE SCALE GENOMIC DNA]</scope>
    <source>
        <strain evidence="3 4">ACS-120-V-Col10b</strain>
    </source>
</reference>
<dbReference type="EMBL" id="AGWN01000001">
    <property type="protein sequence ID" value="EPD30499.1"/>
    <property type="molecule type" value="Genomic_DNA"/>
</dbReference>
<dbReference type="Proteomes" id="UP000014387">
    <property type="component" value="Unassembled WGS sequence"/>
</dbReference>
<sequence>MTTAEGGGFTVSLENFEGPFDLLLGLISKREMDITEVSLASVTDEFISYMRVDSDLSRTSEFLVVAATLLDMKARSLLPVDDEQLEADLEYLEARDLLFSRLLQYRAFKQVAQIFSGLWEANSAAHPRQAEMEPKFAALLPQLRWSTTVLDLAKIAAEAIYAAPPQVTTTHLHDPLVPVRGQAEYILKRLKVLGDTSFEQLCADAPDVNTIVSRFLAILDLYREGAVTFKQESPLAKLTIHWTGSKASIADMRMEDEETAVVSPL</sequence>
<evidence type="ECO:0000313" key="4">
    <source>
        <dbReference type="Proteomes" id="UP000014387"/>
    </source>
</evidence>
<protein>
    <recommendedName>
        <fullName evidence="2">Segregation and condensation protein A</fullName>
    </recommendedName>
</protein>
<comment type="caution">
    <text evidence="3">The sequence shown here is derived from an EMBL/GenBank/DDBJ whole genome shotgun (WGS) entry which is preliminary data.</text>
</comment>
<dbReference type="Pfam" id="PF02616">
    <property type="entry name" value="SMC_ScpA"/>
    <property type="match status" value="1"/>
</dbReference>